<protein>
    <recommendedName>
        <fullName evidence="4">Transmembrane protein</fullName>
    </recommendedName>
</protein>
<dbReference type="InParanoid" id="G4ZJ39"/>
<evidence type="ECO:0008006" key="4">
    <source>
        <dbReference type="Google" id="ProtNLM"/>
    </source>
</evidence>
<dbReference type="Proteomes" id="UP000002640">
    <property type="component" value="Unassembled WGS sequence"/>
</dbReference>
<feature type="transmembrane region" description="Helical" evidence="1">
    <location>
        <begin position="84"/>
        <end position="104"/>
    </location>
</feature>
<keyword evidence="3" id="KW-1185">Reference proteome</keyword>
<dbReference type="GeneID" id="20641858"/>
<accession>G4ZJ39</accession>
<organism evidence="2 3">
    <name type="scientific">Phytophthora sojae (strain P6497)</name>
    <name type="common">Soybean stem and root rot agent</name>
    <name type="synonym">Phytophthora megasperma f. sp. glycines</name>
    <dbReference type="NCBI Taxonomy" id="1094619"/>
    <lineage>
        <taxon>Eukaryota</taxon>
        <taxon>Sar</taxon>
        <taxon>Stramenopiles</taxon>
        <taxon>Oomycota</taxon>
        <taxon>Peronosporomycetes</taxon>
        <taxon>Peronosporales</taxon>
        <taxon>Peronosporaceae</taxon>
        <taxon>Phytophthora</taxon>
    </lineage>
</organism>
<sequence length="199" mass="22193">MATDQTRFLIDGVVISWWRLVLLSLCASGLFTVGATTVAAHSMFPIPFFALTMAPMFYPLLILSYRVVVGGQIFRLILERRGQLIRYVMFVCTEVMIAAVYAAYEALYRLAKARLRDTVGNSQQNDDLVKALCLLCRSPEKFEIQVRAGIRVTSCYPHALSDDNKVLLDKLATLSSTDSTRATGPYSSAIQLQHPSTFE</sequence>
<gene>
    <name evidence="2" type="ORF">PHYSODRAFT_300405</name>
</gene>
<keyword evidence="1" id="KW-1133">Transmembrane helix</keyword>
<name>G4ZJ39_PHYSP</name>
<feature type="transmembrane region" description="Helical" evidence="1">
    <location>
        <begin position="20"/>
        <end position="44"/>
    </location>
</feature>
<dbReference type="RefSeq" id="XP_009526344.1">
    <property type="nucleotide sequence ID" value="XM_009528049.1"/>
</dbReference>
<reference evidence="2 3" key="1">
    <citation type="journal article" date="2006" name="Science">
        <title>Phytophthora genome sequences uncover evolutionary origins and mechanisms of pathogenesis.</title>
        <authorList>
            <person name="Tyler B.M."/>
            <person name="Tripathy S."/>
            <person name="Zhang X."/>
            <person name="Dehal P."/>
            <person name="Jiang R.H."/>
            <person name="Aerts A."/>
            <person name="Arredondo F.D."/>
            <person name="Baxter L."/>
            <person name="Bensasson D."/>
            <person name="Beynon J.L."/>
            <person name="Chapman J."/>
            <person name="Damasceno C.M."/>
            <person name="Dorrance A.E."/>
            <person name="Dou D."/>
            <person name="Dickerman A.W."/>
            <person name="Dubchak I.L."/>
            <person name="Garbelotto M."/>
            <person name="Gijzen M."/>
            <person name="Gordon S.G."/>
            <person name="Govers F."/>
            <person name="Grunwald N.J."/>
            <person name="Huang W."/>
            <person name="Ivors K.L."/>
            <person name="Jones R.W."/>
            <person name="Kamoun S."/>
            <person name="Krampis K."/>
            <person name="Lamour K.H."/>
            <person name="Lee M.K."/>
            <person name="McDonald W.H."/>
            <person name="Medina M."/>
            <person name="Meijer H.J."/>
            <person name="Nordberg E.K."/>
            <person name="Maclean D.J."/>
            <person name="Ospina-Giraldo M.D."/>
            <person name="Morris P.F."/>
            <person name="Phuntumart V."/>
            <person name="Putnam N.H."/>
            <person name="Rash S."/>
            <person name="Rose J.K."/>
            <person name="Sakihama Y."/>
            <person name="Salamov A.A."/>
            <person name="Savidor A."/>
            <person name="Scheuring C.F."/>
            <person name="Smith B.M."/>
            <person name="Sobral B.W."/>
            <person name="Terry A."/>
            <person name="Torto-Alalibo T.A."/>
            <person name="Win J."/>
            <person name="Xu Z."/>
            <person name="Zhang H."/>
            <person name="Grigoriev I.V."/>
            <person name="Rokhsar D.S."/>
            <person name="Boore J.L."/>
        </authorList>
    </citation>
    <scope>NUCLEOTIDE SEQUENCE [LARGE SCALE GENOMIC DNA]</scope>
    <source>
        <strain evidence="2 3">P6497</strain>
    </source>
</reference>
<evidence type="ECO:0000313" key="2">
    <source>
        <dbReference type="EMBL" id="EGZ17286.1"/>
    </source>
</evidence>
<evidence type="ECO:0000313" key="3">
    <source>
        <dbReference type="Proteomes" id="UP000002640"/>
    </source>
</evidence>
<keyword evidence="1" id="KW-0812">Transmembrane</keyword>
<proteinExistence type="predicted"/>
<feature type="transmembrane region" description="Helical" evidence="1">
    <location>
        <begin position="56"/>
        <end position="77"/>
    </location>
</feature>
<evidence type="ECO:0000256" key="1">
    <source>
        <dbReference type="SAM" id="Phobius"/>
    </source>
</evidence>
<dbReference type="KEGG" id="psoj:PHYSODRAFT_300405"/>
<dbReference type="EMBL" id="JH159154">
    <property type="protein sequence ID" value="EGZ17286.1"/>
    <property type="molecule type" value="Genomic_DNA"/>
</dbReference>
<dbReference type="AlphaFoldDB" id="G4ZJ39"/>
<keyword evidence="1" id="KW-0472">Membrane</keyword>